<dbReference type="AlphaFoldDB" id="A0A0B7AZ58"/>
<name>A0A0B7AZ58_9EUPU</name>
<evidence type="ECO:0000313" key="1">
    <source>
        <dbReference type="EMBL" id="CEK85897.1"/>
    </source>
</evidence>
<dbReference type="EMBL" id="HACG01039032">
    <property type="protein sequence ID" value="CEK85897.1"/>
    <property type="molecule type" value="Transcribed_RNA"/>
</dbReference>
<sequence>MSLVIISCIYKMQHVPQNAHLHRIQSKIAPLCQLCDCSQVNCHTPFFQCPALS</sequence>
<feature type="non-terminal residue" evidence="1">
    <location>
        <position position="53"/>
    </location>
</feature>
<organism evidence="1">
    <name type="scientific">Arion vulgaris</name>
    <dbReference type="NCBI Taxonomy" id="1028688"/>
    <lineage>
        <taxon>Eukaryota</taxon>
        <taxon>Metazoa</taxon>
        <taxon>Spiralia</taxon>
        <taxon>Lophotrochozoa</taxon>
        <taxon>Mollusca</taxon>
        <taxon>Gastropoda</taxon>
        <taxon>Heterobranchia</taxon>
        <taxon>Euthyneura</taxon>
        <taxon>Panpulmonata</taxon>
        <taxon>Eupulmonata</taxon>
        <taxon>Stylommatophora</taxon>
        <taxon>Helicina</taxon>
        <taxon>Arionoidea</taxon>
        <taxon>Arionidae</taxon>
        <taxon>Arion</taxon>
    </lineage>
</organism>
<proteinExistence type="predicted"/>
<protein>
    <submittedName>
        <fullName evidence="1">Uncharacterized protein</fullName>
    </submittedName>
</protein>
<accession>A0A0B7AZ58</accession>
<gene>
    <name evidence="1" type="primary">ORF150790</name>
</gene>
<reference evidence="1" key="1">
    <citation type="submission" date="2014-12" db="EMBL/GenBank/DDBJ databases">
        <title>Insight into the proteome of Arion vulgaris.</title>
        <authorList>
            <person name="Aradska J."/>
            <person name="Bulat T."/>
            <person name="Smidak R."/>
            <person name="Sarate P."/>
            <person name="Gangsoo J."/>
            <person name="Sialana F."/>
            <person name="Bilban M."/>
            <person name="Lubec G."/>
        </authorList>
    </citation>
    <scope>NUCLEOTIDE SEQUENCE</scope>
    <source>
        <tissue evidence="1">Skin</tissue>
    </source>
</reference>